<evidence type="ECO:0000259" key="5">
    <source>
        <dbReference type="PROSITE" id="PS50932"/>
    </source>
</evidence>
<dbReference type="RefSeq" id="WP_165814203.1">
    <property type="nucleotide sequence ID" value="NZ_ONZI01000002.1"/>
</dbReference>
<dbReference type="CDD" id="cd01392">
    <property type="entry name" value="HTH_LacI"/>
    <property type="match status" value="1"/>
</dbReference>
<reference evidence="7" key="1">
    <citation type="submission" date="2018-03" db="EMBL/GenBank/DDBJ databases">
        <authorList>
            <person name="Navarro De La Torre S."/>
        </authorList>
    </citation>
    <scope>NUCLEOTIDE SEQUENCE [LARGE SCALE GENOMIC DNA]</scope>
    <source>
        <strain evidence="7">EAod3</strain>
    </source>
</reference>
<dbReference type="PANTHER" id="PTHR30146:SF148">
    <property type="entry name" value="HTH-TYPE TRANSCRIPTIONAL REPRESSOR PURR-RELATED"/>
    <property type="match status" value="1"/>
</dbReference>
<dbReference type="Pfam" id="PF00356">
    <property type="entry name" value="LacI"/>
    <property type="match status" value="1"/>
</dbReference>
<evidence type="ECO:0000313" key="6">
    <source>
        <dbReference type="EMBL" id="SPJ33535.1"/>
    </source>
</evidence>
<evidence type="ECO:0000256" key="4">
    <source>
        <dbReference type="ARBA" id="ARBA00023163"/>
    </source>
</evidence>
<evidence type="ECO:0000313" key="7">
    <source>
        <dbReference type="Proteomes" id="UP000244934"/>
    </source>
</evidence>
<dbReference type="Proteomes" id="UP000244934">
    <property type="component" value="Unassembled WGS sequence"/>
</dbReference>
<dbReference type="SUPFAM" id="SSF53822">
    <property type="entry name" value="Periplasmic binding protein-like I"/>
    <property type="match status" value="1"/>
</dbReference>
<proteinExistence type="predicted"/>
<dbReference type="Gene3D" id="1.10.260.40">
    <property type="entry name" value="lambda repressor-like DNA-binding domains"/>
    <property type="match status" value="1"/>
</dbReference>
<dbReference type="InterPro" id="IPR010982">
    <property type="entry name" value="Lambda_DNA-bd_dom_sf"/>
</dbReference>
<keyword evidence="7" id="KW-1185">Reference proteome</keyword>
<evidence type="ECO:0000256" key="2">
    <source>
        <dbReference type="ARBA" id="ARBA00023015"/>
    </source>
</evidence>
<dbReference type="SUPFAM" id="SSF47413">
    <property type="entry name" value="lambda repressor-like DNA-binding domains"/>
    <property type="match status" value="1"/>
</dbReference>
<keyword evidence="4" id="KW-0804">Transcription</keyword>
<feature type="domain" description="HTH lacI-type" evidence="5">
    <location>
        <begin position="2"/>
        <end position="56"/>
    </location>
</feature>
<dbReference type="EMBL" id="ONZI01000002">
    <property type="protein sequence ID" value="SPJ33535.1"/>
    <property type="molecule type" value="Genomic_DNA"/>
</dbReference>
<dbReference type="InterPro" id="IPR028082">
    <property type="entry name" value="Peripla_BP_I"/>
</dbReference>
<dbReference type="SMART" id="SM00354">
    <property type="entry name" value="HTH_LACI"/>
    <property type="match status" value="1"/>
</dbReference>
<organism evidence="6 7">
    <name type="scientific">Kushneria phyllosphaerae</name>
    <dbReference type="NCBI Taxonomy" id="2100822"/>
    <lineage>
        <taxon>Bacteria</taxon>
        <taxon>Pseudomonadati</taxon>
        <taxon>Pseudomonadota</taxon>
        <taxon>Gammaproteobacteria</taxon>
        <taxon>Oceanospirillales</taxon>
        <taxon>Halomonadaceae</taxon>
        <taxon>Kushneria</taxon>
    </lineage>
</organism>
<dbReference type="CDD" id="cd06288">
    <property type="entry name" value="PBP1_sucrose_transcription_regulator"/>
    <property type="match status" value="1"/>
</dbReference>
<sequence length="337" mass="36619">MVSIKDVARHAETSFKTVSRVINGDQRVNPATRERVSEAIRALGYRPHSGARMMRSNQSRIIGFLSDRVTTQPHSGDILRGAQQMADAHGRLLMLFNIDADAGDDHRRRAFELLMEQRVDGLLYACDYHREVTLPLEMQQLPSLLVNGFSTTTALPALVPDERLAAQQATRLLLAEGHRHIAFLAPNPRSVATPLRVTGFHDALLEAGIEPSSMPVITACVGTPGGEEEYLVESAMAQLMTAETPPTAILCGQDRIALQLYLVLARRGLGPGRDLAVVSFDDQQPISGALTPSLTTMALPHLEMGRQAMKLLLDGNAPSGTTSIPFSTVLGQSHRHG</sequence>
<dbReference type="PROSITE" id="PS50932">
    <property type="entry name" value="HTH_LACI_2"/>
    <property type="match status" value="1"/>
</dbReference>
<evidence type="ECO:0000256" key="3">
    <source>
        <dbReference type="ARBA" id="ARBA00023125"/>
    </source>
</evidence>
<name>A0A2R8CKX4_9GAMM</name>
<accession>A0A2R8CKX4</accession>
<protein>
    <submittedName>
        <fullName evidence="6">Catabolite control protein A</fullName>
    </submittedName>
</protein>
<dbReference type="AlphaFoldDB" id="A0A2R8CKX4"/>
<keyword evidence="2" id="KW-0805">Transcription regulation</keyword>
<keyword evidence="3" id="KW-0238">DNA-binding</keyword>
<dbReference type="GO" id="GO:0000976">
    <property type="term" value="F:transcription cis-regulatory region binding"/>
    <property type="evidence" value="ECO:0007669"/>
    <property type="project" value="TreeGrafter"/>
</dbReference>
<dbReference type="Pfam" id="PF00532">
    <property type="entry name" value="Peripla_BP_1"/>
    <property type="match status" value="1"/>
</dbReference>
<evidence type="ECO:0000256" key="1">
    <source>
        <dbReference type="ARBA" id="ARBA00022491"/>
    </source>
</evidence>
<keyword evidence="1" id="KW-0678">Repressor</keyword>
<dbReference type="InterPro" id="IPR000843">
    <property type="entry name" value="HTH_LacI"/>
</dbReference>
<dbReference type="GO" id="GO:0003700">
    <property type="term" value="F:DNA-binding transcription factor activity"/>
    <property type="evidence" value="ECO:0007669"/>
    <property type="project" value="TreeGrafter"/>
</dbReference>
<gene>
    <name evidence="6" type="primary">ccpA</name>
    <name evidence="6" type="ORF">KSP9073_01544</name>
</gene>
<dbReference type="InterPro" id="IPR001761">
    <property type="entry name" value="Peripla_BP/Lac1_sug-bd_dom"/>
</dbReference>
<dbReference type="Gene3D" id="3.40.50.2300">
    <property type="match status" value="2"/>
</dbReference>
<dbReference type="PANTHER" id="PTHR30146">
    <property type="entry name" value="LACI-RELATED TRANSCRIPTIONAL REPRESSOR"/>
    <property type="match status" value="1"/>
</dbReference>